<gene>
    <name evidence="2" type="ORF">L6E24_13760</name>
</gene>
<dbReference type="Proteomes" id="UP001060368">
    <property type="component" value="Chromosome"/>
</dbReference>
<dbReference type="Pfam" id="PF01902">
    <property type="entry name" value="Diphthami_syn_2"/>
    <property type="match status" value="1"/>
</dbReference>
<evidence type="ECO:0000313" key="2">
    <source>
        <dbReference type="EMBL" id="UUX92384.1"/>
    </source>
</evidence>
<dbReference type="InterPro" id="IPR014729">
    <property type="entry name" value="Rossmann-like_a/b/a_fold"/>
</dbReference>
<dbReference type="SUPFAM" id="SSF52402">
    <property type="entry name" value="Adenine nucleotide alpha hydrolases-like"/>
    <property type="match status" value="1"/>
</dbReference>
<protein>
    <submittedName>
        <fullName evidence="2">Diphthine--ammonia ligase</fullName>
        <ecNumber evidence="2">6.3.1.14</ecNumber>
    </submittedName>
</protein>
<organism evidence="2 3">
    <name type="scientific">Methanoplanus endosymbiosus</name>
    <dbReference type="NCBI Taxonomy" id="33865"/>
    <lineage>
        <taxon>Archaea</taxon>
        <taxon>Methanobacteriati</taxon>
        <taxon>Methanobacteriota</taxon>
        <taxon>Stenosarchaea group</taxon>
        <taxon>Methanomicrobia</taxon>
        <taxon>Methanomicrobiales</taxon>
        <taxon>Methanomicrobiaceae</taxon>
        <taxon>Methanoplanus</taxon>
    </lineage>
</organism>
<dbReference type="InterPro" id="IPR002761">
    <property type="entry name" value="Diphthami_syn_dom"/>
</dbReference>
<dbReference type="NCBIfam" id="TIGR00290">
    <property type="entry name" value="MJ0570_dom"/>
    <property type="match status" value="1"/>
</dbReference>
<dbReference type="PANTHER" id="PTHR12196">
    <property type="entry name" value="DOMAIN OF UNKNOWN FUNCTION 71 DUF71 -CONTAINING PROTEIN"/>
    <property type="match status" value="1"/>
</dbReference>
<dbReference type="GeneID" id="74308790"/>
<dbReference type="CDD" id="cd01994">
    <property type="entry name" value="AANH_PF0828-like"/>
    <property type="match status" value="1"/>
</dbReference>
<dbReference type="KEGG" id="mend:L6E24_13760"/>
<name>A0A9E7TK34_9EURY</name>
<dbReference type="InterPro" id="IPR022427">
    <property type="entry name" value="MJ0570_ATP-bd"/>
</dbReference>
<proteinExistence type="predicted"/>
<dbReference type="EMBL" id="CP096115">
    <property type="protein sequence ID" value="UUX92384.1"/>
    <property type="molecule type" value="Genomic_DNA"/>
</dbReference>
<dbReference type="Gene3D" id="3.40.50.620">
    <property type="entry name" value="HUPs"/>
    <property type="match status" value="1"/>
</dbReference>
<keyword evidence="3" id="KW-1185">Reference proteome</keyword>
<dbReference type="NCBIfam" id="TIGR03679">
    <property type="entry name" value="arCOG00187"/>
    <property type="match status" value="1"/>
</dbReference>
<evidence type="ECO:0000313" key="3">
    <source>
        <dbReference type="Proteomes" id="UP001060368"/>
    </source>
</evidence>
<dbReference type="Gene3D" id="3.90.1490.10">
    <property type="entry name" value="putative n-type atp pyrophosphatase, domain 2"/>
    <property type="match status" value="1"/>
</dbReference>
<keyword evidence="2" id="KW-0436">Ligase</keyword>
<dbReference type="InterPro" id="IPR030662">
    <property type="entry name" value="DPH6/MJ0570"/>
</dbReference>
<feature type="domain" description="Diphthamide synthase" evidence="1">
    <location>
        <begin position="1"/>
        <end position="221"/>
    </location>
</feature>
<dbReference type="RefSeq" id="WP_257742533.1">
    <property type="nucleotide sequence ID" value="NZ_CP096115.1"/>
</dbReference>
<accession>A0A9E7TK34</accession>
<dbReference type="EC" id="6.3.1.14" evidence="2"/>
<dbReference type="PANTHER" id="PTHR12196:SF2">
    <property type="entry name" value="DIPHTHINE--AMMONIA LIGASE"/>
    <property type="match status" value="1"/>
</dbReference>
<evidence type="ECO:0000259" key="1">
    <source>
        <dbReference type="Pfam" id="PF01902"/>
    </source>
</evidence>
<dbReference type="PIRSF" id="PIRSF039123">
    <property type="entry name" value="Diphthamide_synthase"/>
    <property type="match status" value="1"/>
</dbReference>
<dbReference type="GO" id="GO:0017178">
    <property type="term" value="F:diphthine-ammonia ligase activity"/>
    <property type="evidence" value="ECO:0007669"/>
    <property type="project" value="UniProtKB-EC"/>
</dbReference>
<sequence length="226" mass="25537">MKLGVLFSGGKDSVYACHMALLKEEVSCLITLRSSNKESYMFHTPNIDLTMMQAEAAEIPLLRYETAGEKEKELTDLKAAVSLAKDNFGIEGIVTGAVMSVYQASRVQKICDELELFCFNPLWYVNQEKYMNSVIEDGFEVIIAGVYSCPFDEKWPGRVIDRKTLAELKKIRDKYHITLTGEGGEYESFVCDAPFFKRKIVIDESSCSYRNYNGTLSITSAHLEDK</sequence>
<dbReference type="GO" id="GO:0017183">
    <property type="term" value="P:protein histidyl modification to diphthamide"/>
    <property type="evidence" value="ECO:0007669"/>
    <property type="project" value="TreeGrafter"/>
</dbReference>
<dbReference type="AlphaFoldDB" id="A0A9E7TK34"/>
<reference evidence="2" key="1">
    <citation type="submission" date="2022-04" db="EMBL/GenBank/DDBJ databases">
        <title>Complete genome of Methanoplanus endosymbiosus DSM 3599.</title>
        <authorList>
            <person name="Chen S.-C."/>
            <person name="You Y.-T."/>
            <person name="Zhou Y.-Z."/>
            <person name="Lai M.-C."/>
        </authorList>
    </citation>
    <scope>NUCLEOTIDE SEQUENCE</scope>
    <source>
        <strain evidence="2">DSM 3599</strain>
    </source>
</reference>